<keyword evidence="11 21" id="KW-0472">Membrane</keyword>
<dbReference type="GO" id="GO:0015648">
    <property type="term" value="F:lipid-linked peptidoglycan transporter activity"/>
    <property type="evidence" value="ECO:0007669"/>
    <property type="project" value="TreeGrafter"/>
</dbReference>
<dbReference type="NCBIfam" id="TIGR02614">
    <property type="entry name" value="ftsW"/>
    <property type="match status" value="1"/>
</dbReference>
<dbReference type="GO" id="GO:0009252">
    <property type="term" value="P:peptidoglycan biosynthetic process"/>
    <property type="evidence" value="ECO:0007669"/>
    <property type="project" value="UniProtKB-KW"/>
</dbReference>
<keyword evidence="6" id="KW-0808">Transferase</keyword>
<feature type="transmembrane region" description="Helical" evidence="21">
    <location>
        <begin position="76"/>
        <end position="99"/>
    </location>
</feature>
<evidence type="ECO:0000256" key="14">
    <source>
        <dbReference type="ARBA" id="ARBA00032370"/>
    </source>
</evidence>
<feature type="transmembrane region" description="Helical" evidence="21">
    <location>
        <begin position="105"/>
        <end position="131"/>
    </location>
</feature>
<keyword evidence="8" id="KW-0133">Cell shape</keyword>
<evidence type="ECO:0000256" key="20">
    <source>
        <dbReference type="ARBA" id="ARBA00049902"/>
    </source>
</evidence>
<dbReference type="GO" id="GO:0051301">
    <property type="term" value="P:cell division"/>
    <property type="evidence" value="ECO:0007669"/>
    <property type="project" value="UniProtKB-KW"/>
</dbReference>
<protein>
    <recommendedName>
        <fullName evidence="17">Probable peptidoglycan glycosyltransferase FtsW</fullName>
        <ecNumber evidence="19">2.4.99.28</ecNumber>
    </recommendedName>
    <alternativeName>
        <fullName evidence="18">Cell division protein FtsW</fullName>
    </alternativeName>
    <alternativeName>
        <fullName evidence="15">Cell wall polymerase</fullName>
    </alternativeName>
    <alternativeName>
        <fullName evidence="14">Peptidoglycan polymerase</fullName>
    </alternativeName>
</protein>
<feature type="transmembrane region" description="Helical" evidence="21">
    <location>
        <begin position="268"/>
        <end position="293"/>
    </location>
</feature>
<feature type="transmembrane region" description="Helical" evidence="21">
    <location>
        <begin position="342"/>
        <end position="363"/>
    </location>
</feature>
<evidence type="ECO:0000256" key="13">
    <source>
        <dbReference type="ARBA" id="ARBA00023316"/>
    </source>
</evidence>
<evidence type="ECO:0000256" key="16">
    <source>
        <dbReference type="ARBA" id="ARBA00038053"/>
    </source>
</evidence>
<evidence type="ECO:0000256" key="12">
    <source>
        <dbReference type="ARBA" id="ARBA00023306"/>
    </source>
</evidence>
<evidence type="ECO:0000256" key="3">
    <source>
        <dbReference type="ARBA" id="ARBA00022475"/>
    </source>
</evidence>
<evidence type="ECO:0000256" key="15">
    <source>
        <dbReference type="ARBA" id="ARBA00033270"/>
    </source>
</evidence>
<evidence type="ECO:0000256" key="9">
    <source>
        <dbReference type="ARBA" id="ARBA00022984"/>
    </source>
</evidence>
<dbReference type="Proteomes" id="UP000176501">
    <property type="component" value="Unassembled WGS sequence"/>
</dbReference>
<proteinExistence type="inferred from homology"/>
<dbReference type="GO" id="GO:0071555">
    <property type="term" value="P:cell wall organization"/>
    <property type="evidence" value="ECO:0007669"/>
    <property type="project" value="UniProtKB-KW"/>
</dbReference>
<organism evidence="22 23">
    <name type="scientific">Candidatus Uhrbacteria bacterium RIFOXYB2_FULL_57_15</name>
    <dbReference type="NCBI Taxonomy" id="1802422"/>
    <lineage>
        <taxon>Bacteria</taxon>
        <taxon>Candidatus Uhriibacteriota</taxon>
    </lineage>
</organism>
<dbReference type="GO" id="GO:0008360">
    <property type="term" value="P:regulation of cell shape"/>
    <property type="evidence" value="ECO:0007669"/>
    <property type="project" value="UniProtKB-KW"/>
</dbReference>
<evidence type="ECO:0000256" key="17">
    <source>
        <dbReference type="ARBA" id="ARBA00041185"/>
    </source>
</evidence>
<comment type="similarity">
    <text evidence="16">Belongs to the SEDS family. FtsW subfamily.</text>
</comment>
<sequence length="372" mass="39869">MKNEIRSFDYTYLAIVGAIVLFGLMMLASASAPVGYDRFGDSYYFVTHQVVFGLIPGIAGLVVFSRIPYTFWKRNAWNLLLVSIVLLVIVFIPGLSAGIGTAHSWISIGGLFSLQPSEIVKITFLFYLAAWLERRGDSGVRDVHGGFLPFAGTLGAILFLLLLQPDVGTMSIIAAMSLVVYFVAGAPLVYVGGLIAAGVTGLALLIGLEPYRAARFTTFLNPELDPQGIGYHINQALLAIGSGGILGVGYGHSRQKFQYLPEVSGDSIYAVIGEEMGMLVAVLVLIVFLAFLWRTLKIANEAPDKFGKYVCVGIAAWVTIQAFVNIGSMVALMPMTGITLPFVSYGGTSLAVSLCAVGIVLNISRYGKGNKE</sequence>
<evidence type="ECO:0000256" key="10">
    <source>
        <dbReference type="ARBA" id="ARBA00022989"/>
    </source>
</evidence>
<dbReference type="GO" id="GO:0005886">
    <property type="term" value="C:plasma membrane"/>
    <property type="evidence" value="ECO:0007669"/>
    <property type="project" value="UniProtKB-SubCell"/>
</dbReference>
<feature type="transmembrane region" description="Helical" evidence="21">
    <location>
        <begin position="143"/>
        <end position="163"/>
    </location>
</feature>
<comment type="catalytic activity">
    <reaction evidence="20">
        <text>[GlcNAc-(1-&gt;4)-Mur2Ac(oyl-L-Ala-gamma-D-Glu-L-Lys-D-Ala-D-Ala)](n)-di-trans,octa-cis-undecaprenyl diphosphate + beta-D-GlcNAc-(1-&gt;4)-Mur2Ac(oyl-L-Ala-gamma-D-Glu-L-Lys-D-Ala-D-Ala)-di-trans,octa-cis-undecaprenyl diphosphate = [GlcNAc-(1-&gt;4)-Mur2Ac(oyl-L-Ala-gamma-D-Glu-L-Lys-D-Ala-D-Ala)](n+1)-di-trans,octa-cis-undecaprenyl diphosphate + di-trans,octa-cis-undecaprenyl diphosphate + H(+)</text>
        <dbReference type="Rhea" id="RHEA:23708"/>
        <dbReference type="Rhea" id="RHEA-COMP:9602"/>
        <dbReference type="Rhea" id="RHEA-COMP:9603"/>
        <dbReference type="ChEBI" id="CHEBI:15378"/>
        <dbReference type="ChEBI" id="CHEBI:58405"/>
        <dbReference type="ChEBI" id="CHEBI:60033"/>
        <dbReference type="ChEBI" id="CHEBI:78435"/>
        <dbReference type="EC" id="2.4.99.28"/>
    </reaction>
</comment>
<evidence type="ECO:0000256" key="19">
    <source>
        <dbReference type="ARBA" id="ARBA00044770"/>
    </source>
</evidence>
<keyword evidence="3" id="KW-1003">Cell membrane</keyword>
<feature type="transmembrane region" description="Helical" evidence="21">
    <location>
        <begin position="314"/>
        <end position="336"/>
    </location>
</feature>
<evidence type="ECO:0000256" key="11">
    <source>
        <dbReference type="ARBA" id="ARBA00023136"/>
    </source>
</evidence>
<name>A0A1F7W922_9BACT</name>
<feature type="transmembrane region" description="Helical" evidence="21">
    <location>
        <begin position="12"/>
        <end position="36"/>
    </location>
</feature>
<dbReference type="InterPro" id="IPR001182">
    <property type="entry name" value="FtsW/RodA"/>
</dbReference>
<keyword evidence="5" id="KW-0328">Glycosyltransferase</keyword>
<dbReference type="GO" id="GO:0008955">
    <property type="term" value="F:peptidoglycan glycosyltransferase activity"/>
    <property type="evidence" value="ECO:0007669"/>
    <property type="project" value="UniProtKB-EC"/>
</dbReference>
<dbReference type="AlphaFoldDB" id="A0A1F7W922"/>
<evidence type="ECO:0000256" key="5">
    <source>
        <dbReference type="ARBA" id="ARBA00022676"/>
    </source>
</evidence>
<dbReference type="Pfam" id="PF01098">
    <property type="entry name" value="FTSW_RODA_SPOVE"/>
    <property type="match status" value="1"/>
</dbReference>
<comment type="pathway">
    <text evidence="2">Cell wall biogenesis; peptidoglycan biosynthesis.</text>
</comment>
<evidence type="ECO:0000256" key="2">
    <source>
        <dbReference type="ARBA" id="ARBA00004752"/>
    </source>
</evidence>
<dbReference type="InterPro" id="IPR013437">
    <property type="entry name" value="FtsW"/>
</dbReference>
<evidence type="ECO:0000313" key="22">
    <source>
        <dbReference type="EMBL" id="OGL99096.1"/>
    </source>
</evidence>
<dbReference type="EMBL" id="MGFE01000010">
    <property type="protein sequence ID" value="OGL99096.1"/>
    <property type="molecule type" value="Genomic_DNA"/>
</dbReference>
<evidence type="ECO:0000256" key="21">
    <source>
        <dbReference type="SAM" id="Phobius"/>
    </source>
</evidence>
<keyword evidence="4 22" id="KW-0132">Cell division</keyword>
<comment type="caution">
    <text evidence="22">The sequence shown here is derived from an EMBL/GenBank/DDBJ whole genome shotgun (WGS) entry which is preliminary data.</text>
</comment>
<feature type="transmembrane region" description="Helical" evidence="21">
    <location>
        <begin position="229"/>
        <end position="248"/>
    </location>
</feature>
<dbReference type="PANTHER" id="PTHR30474">
    <property type="entry name" value="CELL CYCLE PROTEIN"/>
    <property type="match status" value="1"/>
</dbReference>
<gene>
    <name evidence="22" type="ORF">A2304_04505</name>
</gene>
<evidence type="ECO:0000256" key="1">
    <source>
        <dbReference type="ARBA" id="ARBA00004651"/>
    </source>
</evidence>
<evidence type="ECO:0000256" key="8">
    <source>
        <dbReference type="ARBA" id="ARBA00022960"/>
    </source>
</evidence>
<evidence type="ECO:0000256" key="6">
    <source>
        <dbReference type="ARBA" id="ARBA00022679"/>
    </source>
</evidence>
<dbReference type="EC" id="2.4.99.28" evidence="19"/>
<reference evidence="22 23" key="1">
    <citation type="journal article" date="2016" name="Nat. Commun.">
        <title>Thousands of microbial genomes shed light on interconnected biogeochemical processes in an aquifer system.</title>
        <authorList>
            <person name="Anantharaman K."/>
            <person name="Brown C.T."/>
            <person name="Hug L.A."/>
            <person name="Sharon I."/>
            <person name="Castelle C.J."/>
            <person name="Probst A.J."/>
            <person name="Thomas B.C."/>
            <person name="Singh A."/>
            <person name="Wilkins M.J."/>
            <person name="Karaoz U."/>
            <person name="Brodie E.L."/>
            <person name="Williams K.H."/>
            <person name="Hubbard S.S."/>
            <person name="Banfield J.F."/>
        </authorList>
    </citation>
    <scope>NUCLEOTIDE SEQUENCE [LARGE SCALE GENOMIC DNA]</scope>
</reference>
<evidence type="ECO:0000256" key="18">
    <source>
        <dbReference type="ARBA" id="ARBA00041418"/>
    </source>
</evidence>
<keyword evidence="10 21" id="KW-1133">Transmembrane helix</keyword>
<evidence type="ECO:0000256" key="4">
    <source>
        <dbReference type="ARBA" id="ARBA00022618"/>
    </source>
</evidence>
<feature type="transmembrane region" description="Helical" evidence="21">
    <location>
        <begin position="42"/>
        <end position="64"/>
    </location>
</feature>
<comment type="subcellular location">
    <subcellularLocation>
        <location evidence="1">Cell membrane</location>
        <topology evidence="1">Multi-pass membrane protein</topology>
    </subcellularLocation>
</comment>
<keyword evidence="9" id="KW-0573">Peptidoglycan synthesis</keyword>
<evidence type="ECO:0000313" key="23">
    <source>
        <dbReference type="Proteomes" id="UP000176501"/>
    </source>
</evidence>
<dbReference type="PANTHER" id="PTHR30474:SF2">
    <property type="entry name" value="PEPTIDOGLYCAN GLYCOSYLTRANSFERASE FTSW-RELATED"/>
    <property type="match status" value="1"/>
</dbReference>
<keyword evidence="12" id="KW-0131">Cell cycle</keyword>
<dbReference type="GO" id="GO:0032153">
    <property type="term" value="C:cell division site"/>
    <property type="evidence" value="ECO:0007669"/>
    <property type="project" value="TreeGrafter"/>
</dbReference>
<keyword evidence="13" id="KW-0961">Cell wall biogenesis/degradation</keyword>
<keyword evidence="7 21" id="KW-0812">Transmembrane</keyword>
<accession>A0A1F7W922</accession>
<evidence type="ECO:0000256" key="7">
    <source>
        <dbReference type="ARBA" id="ARBA00022692"/>
    </source>
</evidence>
<feature type="transmembrane region" description="Helical" evidence="21">
    <location>
        <begin position="175"/>
        <end position="208"/>
    </location>
</feature>